<accession>A0A8J5UHM7</accession>
<dbReference type="AlphaFoldDB" id="A0A8J5UHM7"/>
<comment type="similarity">
    <text evidence="4 12">Belongs to the UPP synthase family.</text>
</comment>
<dbReference type="GO" id="GO:0005789">
    <property type="term" value="C:endoplasmic reticulum membrane"/>
    <property type="evidence" value="ECO:0007669"/>
    <property type="project" value="UniProtKB-SubCell"/>
</dbReference>
<dbReference type="InterPro" id="IPR018520">
    <property type="entry name" value="UPP_synth-like_CS"/>
</dbReference>
<comment type="catalytic activity">
    <reaction evidence="9">
        <text>n isopentenyl diphosphate + (2E,6E)-farnesyl diphosphate = a di-trans,poly-cis-polyprenyl diphosphate + n diphosphate</text>
        <dbReference type="Rhea" id="RHEA:53008"/>
        <dbReference type="Rhea" id="RHEA-COMP:19494"/>
        <dbReference type="ChEBI" id="CHEBI:33019"/>
        <dbReference type="ChEBI" id="CHEBI:128769"/>
        <dbReference type="ChEBI" id="CHEBI:136960"/>
        <dbReference type="ChEBI" id="CHEBI:175763"/>
        <dbReference type="EC" id="2.5.1.87"/>
    </reaction>
</comment>
<comment type="subunit">
    <text evidence="11">Forms an active dehydrodolichyl diphosphate synthase complex with NUS1.</text>
</comment>
<keyword evidence="8" id="KW-0472">Membrane</keyword>
<comment type="subcellular location">
    <subcellularLocation>
        <location evidence="2">Endoplasmic reticulum membrane</location>
        <topology evidence="2">Peripheral membrane protein</topology>
    </subcellularLocation>
</comment>
<evidence type="ECO:0000256" key="6">
    <source>
        <dbReference type="ARBA" id="ARBA00022824"/>
    </source>
</evidence>
<dbReference type="PANTHER" id="PTHR10291">
    <property type="entry name" value="DEHYDRODOLICHYL DIPHOSPHATE SYNTHASE FAMILY MEMBER"/>
    <property type="match status" value="1"/>
</dbReference>
<dbReference type="CDD" id="cd00475">
    <property type="entry name" value="Cis_IPPS"/>
    <property type="match status" value="1"/>
</dbReference>
<dbReference type="HAMAP" id="MF_01139">
    <property type="entry name" value="ISPT"/>
    <property type="match status" value="1"/>
</dbReference>
<keyword evidence="15" id="KW-1185">Reference proteome</keyword>
<dbReference type="EMBL" id="JAGSYN010000272">
    <property type="protein sequence ID" value="KAG7660932.1"/>
    <property type="molecule type" value="Genomic_DNA"/>
</dbReference>
<evidence type="ECO:0000256" key="3">
    <source>
        <dbReference type="ARBA" id="ARBA00004922"/>
    </source>
</evidence>
<feature type="region of interest" description="Disordered" evidence="13">
    <location>
        <begin position="275"/>
        <end position="301"/>
    </location>
</feature>
<dbReference type="GO" id="GO:0045547">
    <property type="term" value="F:ditrans,polycis-polyprenyl diphosphate synthase [(2E,6E)-farnesyl diphosphate specific] activity"/>
    <property type="evidence" value="ECO:0007669"/>
    <property type="project" value="UniProtKB-EC"/>
</dbReference>
<comment type="pathway">
    <text evidence="3">Protein modification; protein glycosylation.</text>
</comment>
<evidence type="ECO:0000256" key="13">
    <source>
        <dbReference type="SAM" id="MobiDB-lite"/>
    </source>
</evidence>
<proteinExistence type="inferred from homology"/>
<gene>
    <name evidence="14" type="ORF">J8A68_005607</name>
</gene>
<dbReference type="GO" id="GO:0016094">
    <property type="term" value="P:polyprenol biosynthetic process"/>
    <property type="evidence" value="ECO:0007669"/>
    <property type="project" value="TreeGrafter"/>
</dbReference>
<comment type="function">
    <text evidence="10">With NUS1, forms the dehydrodolichyl diphosphate synthase (DDS) complex, an essential component of the dolichol monophosphate (Dol-P) biosynthetic machinery. Adds multiple copies of isopentenyl pyrophosphate (IPP) to farnesyl pyrophosphate (FPP) to produce dehydrodolichyl diphosphate (Dedol-PP), a precursor of dolichol which is utilized as a sugar carrier in protein glycosylation in the endoplasmic reticulum (ER).</text>
</comment>
<evidence type="ECO:0000256" key="11">
    <source>
        <dbReference type="ARBA" id="ARBA00064670"/>
    </source>
</evidence>
<reference evidence="14 15" key="1">
    <citation type="journal article" date="2021" name="DNA Res.">
        <title>Genome analysis of Candida subhashii reveals its hybrid nature and dual mitochondrial genome conformations.</title>
        <authorList>
            <person name="Mixao V."/>
            <person name="Hegedusova E."/>
            <person name="Saus E."/>
            <person name="Pryszcz L.P."/>
            <person name="Cillingova A."/>
            <person name="Nosek J."/>
            <person name="Gabaldon T."/>
        </authorList>
    </citation>
    <scope>NUCLEOTIDE SEQUENCE [LARGE SCALE GENOMIC DNA]</scope>
    <source>
        <strain evidence="14 15">CBS 10753</strain>
    </source>
</reference>
<dbReference type="PROSITE" id="PS01066">
    <property type="entry name" value="UPP_SYNTHASE"/>
    <property type="match status" value="1"/>
</dbReference>
<comment type="cofactor">
    <cofactor evidence="1">
        <name>Mg(2+)</name>
        <dbReference type="ChEBI" id="CHEBI:18420"/>
    </cofactor>
</comment>
<evidence type="ECO:0000256" key="9">
    <source>
        <dbReference type="ARBA" id="ARBA00047353"/>
    </source>
</evidence>
<dbReference type="Proteomes" id="UP000694255">
    <property type="component" value="Unassembled WGS sequence"/>
</dbReference>
<dbReference type="NCBIfam" id="TIGR00055">
    <property type="entry name" value="uppS"/>
    <property type="match status" value="1"/>
</dbReference>
<sequence>MPDWMSTFPGYQQFLAYAKSAFGGLIQTGPVPRHVGIIMDGNRRYAKSHKIEIKEGHSLGFETMASVLELLYESGVDTATVYAFSIENFKRSKYEVEWLMDLAKSKFKQLLEHGQLAEKYGVRIKIIGNRHMLPQDVLEVLQEVEEMTKDHKRATLNVCFPYTSRDEMTHSIKQTVEDSTNQPNILISQQYLNDNLYTKEAPPLDLLVRTSGTYRLSDFLLWQCVSPDCTIVFIDKLWPEFQPWDMAKMLINWSFNKYWYGHANGYLLTEHNKVSKSQKESQEQSSEAITNNNTELRTKQD</sequence>
<dbReference type="GO" id="GO:1904423">
    <property type="term" value="C:dehydrodolichyl diphosphate synthase complex"/>
    <property type="evidence" value="ECO:0007669"/>
    <property type="project" value="TreeGrafter"/>
</dbReference>
<dbReference type="PANTHER" id="PTHR10291:SF43">
    <property type="entry name" value="DEHYDRODOLICHYL DIPHOSPHATE SYNTHASE COMPLEX SUBUNIT DHDDS"/>
    <property type="match status" value="1"/>
</dbReference>
<evidence type="ECO:0000313" key="15">
    <source>
        <dbReference type="Proteomes" id="UP000694255"/>
    </source>
</evidence>
<protein>
    <recommendedName>
        <fullName evidence="12">Alkyl transferase</fullName>
        <ecNumber evidence="12">2.5.1.-</ecNumber>
    </recommendedName>
</protein>
<dbReference type="RefSeq" id="XP_049261165.1">
    <property type="nucleotide sequence ID" value="XM_049409692.1"/>
</dbReference>
<comment type="caution">
    <text evidence="14">The sequence shown here is derived from an EMBL/GenBank/DDBJ whole genome shotgun (WGS) entry which is preliminary data.</text>
</comment>
<evidence type="ECO:0000256" key="5">
    <source>
        <dbReference type="ARBA" id="ARBA00022679"/>
    </source>
</evidence>
<evidence type="ECO:0000256" key="7">
    <source>
        <dbReference type="ARBA" id="ARBA00022842"/>
    </source>
</evidence>
<name>A0A8J5UHM7_9ASCO</name>
<evidence type="ECO:0000256" key="2">
    <source>
        <dbReference type="ARBA" id="ARBA00004406"/>
    </source>
</evidence>
<evidence type="ECO:0000256" key="12">
    <source>
        <dbReference type="RuleBase" id="RU363018"/>
    </source>
</evidence>
<evidence type="ECO:0000256" key="8">
    <source>
        <dbReference type="ARBA" id="ARBA00023136"/>
    </source>
</evidence>
<evidence type="ECO:0000256" key="4">
    <source>
        <dbReference type="ARBA" id="ARBA00005432"/>
    </source>
</evidence>
<organism evidence="14 15">
    <name type="scientific">[Candida] subhashii</name>
    <dbReference type="NCBI Taxonomy" id="561895"/>
    <lineage>
        <taxon>Eukaryota</taxon>
        <taxon>Fungi</taxon>
        <taxon>Dikarya</taxon>
        <taxon>Ascomycota</taxon>
        <taxon>Saccharomycotina</taxon>
        <taxon>Pichiomycetes</taxon>
        <taxon>Debaryomycetaceae</taxon>
        <taxon>Spathaspora</taxon>
    </lineage>
</organism>
<evidence type="ECO:0000256" key="1">
    <source>
        <dbReference type="ARBA" id="ARBA00001946"/>
    </source>
</evidence>
<dbReference type="FunFam" id="3.40.1180.10:FF:000002">
    <property type="entry name" value="Alkyl transferase"/>
    <property type="match status" value="1"/>
</dbReference>
<keyword evidence="6" id="KW-0256">Endoplasmic reticulum</keyword>
<evidence type="ECO:0000256" key="10">
    <source>
        <dbReference type="ARBA" id="ARBA00058504"/>
    </source>
</evidence>
<evidence type="ECO:0000313" key="14">
    <source>
        <dbReference type="EMBL" id="KAG7660932.1"/>
    </source>
</evidence>
<dbReference type="OrthoDB" id="4173905at2759"/>
<dbReference type="InterPro" id="IPR001441">
    <property type="entry name" value="UPP_synth-like"/>
</dbReference>
<keyword evidence="7" id="KW-0460">Magnesium</keyword>
<keyword evidence="5 12" id="KW-0808">Transferase</keyword>
<dbReference type="GeneID" id="73472407"/>
<dbReference type="EC" id="2.5.1.-" evidence="12"/>
<dbReference type="GO" id="GO:0005811">
    <property type="term" value="C:lipid droplet"/>
    <property type="evidence" value="ECO:0007669"/>
    <property type="project" value="TreeGrafter"/>
</dbReference>
<dbReference type="Pfam" id="PF01255">
    <property type="entry name" value="Prenyltransf"/>
    <property type="match status" value="1"/>
</dbReference>